<dbReference type="AlphaFoldDB" id="A0A318TDG7"/>
<accession>A0A318TDG7</accession>
<feature type="transmembrane region" description="Helical" evidence="1">
    <location>
        <begin position="154"/>
        <end position="171"/>
    </location>
</feature>
<evidence type="ECO:0000313" key="3">
    <source>
        <dbReference type="Proteomes" id="UP000247454"/>
    </source>
</evidence>
<keyword evidence="1" id="KW-0472">Membrane</keyword>
<dbReference type="Proteomes" id="UP000247454">
    <property type="component" value="Unassembled WGS sequence"/>
</dbReference>
<feature type="transmembrane region" description="Helical" evidence="1">
    <location>
        <begin position="20"/>
        <end position="42"/>
    </location>
</feature>
<dbReference type="EMBL" id="QJTF01000004">
    <property type="protein sequence ID" value="PYE89276.1"/>
    <property type="molecule type" value="Genomic_DNA"/>
</dbReference>
<evidence type="ECO:0000256" key="1">
    <source>
        <dbReference type="SAM" id="Phobius"/>
    </source>
</evidence>
<evidence type="ECO:0000313" key="2">
    <source>
        <dbReference type="EMBL" id="PYE89276.1"/>
    </source>
</evidence>
<protein>
    <submittedName>
        <fullName evidence="2">Uncharacterized protein</fullName>
    </submittedName>
</protein>
<keyword evidence="1" id="KW-0812">Transmembrane</keyword>
<feature type="transmembrane region" description="Helical" evidence="1">
    <location>
        <begin position="123"/>
        <end position="142"/>
    </location>
</feature>
<proteinExistence type="predicted"/>
<dbReference type="OrthoDB" id="9803673at2"/>
<feature type="transmembrane region" description="Helical" evidence="1">
    <location>
        <begin position="177"/>
        <end position="199"/>
    </location>
</feature>
<sequence length="200" mass="23767">MHSHPISHEMISEIFIHIRIIIGIILGLAISRLLTGVARFVQHPSYEIIYPIHLAWVGFLLLAVVHFWWFEFYLHWISVWRFETYFFIIFYASLYFLATTLLFPDHMEEYTGYRDYFMSRRGWFFGIMALIFLVDIGDTLLKGRDHFHSFGIEYPIRTVILVGGSVVAMFTRNQRYHGAFVTLVLVYEIVFVVWHYAVLN</sequence>
<keyword evidence="3" id="KW-1185">Reference proteome</keyword>
<keyword evidence="1" id="KW-1133">Transmembrane helix</keyword>
<dbReference type="RefSeq" id="WP_110749604.1">
    <property type="nucleotide sequence ID" value="NZ_QJTF01000004.1"/>
</dbReference>
<feature type="transmembrane region" description="Helical" evidence="1">
    <location>
        <begin position="48"/>
        <end position="70"/>
    </location>
</feature>
<feature type="transmembrane region" description="Helical" evidence="1">
    <location>
        <begin position="82"/>
        <end position="103"/>
    </location>
</feature>
<gene>
    <name evidence="2" type="ORF">C7477_104112</name>
</gene>
<comment type="caution">
    <text evidence="2">The sequence shown here is derived from an EMBL/GenBank/DDBJ whole genome shotgun (WGS) entry which is preliminary data.</text>
</comment>
<organism evidence="2 3">
    <name type="scientific">Phyllobacterium leguminum</name>
    <dbReference type="NCBI Taxonomy" id="314237"/>
    <lineage>
        <taxon>Bacteria</taxon>
        <taxon>Pseudomonadati</taxon>
        <taxon>Pseudomonadota</taxon>
        <taxon>Alphaproteobacteria</taxon>
        <taxon>Hyphomicrobiales</taxon>
        <taxon>Phyllobacteriaceae</taxon>
        <taxon>Phyllobacterium</taxon>
    </lineage>
</organism>
<reference evidence="2 3" key="1">
    <citation type="submission" date="2018-06" db="EMBL/GenBank/DDBJ databases">
        <title>Genomic Encyclopedia of Type Strains, Phase III (KMG-III): the genomes of soil and plant-associated and newly described type strains.</title>
        <authorList>
            <person name="Whitman W."/>
        </authorList>
    </citation>
    <scope>NUCLEOTIDE SEQUENCE [LARGE SCALE GENOMIC DNA]</scope>
    <source>
        <strain evidence="2 3">ORS 1419</strain>
    </source>
</reference>
<name>A0A318TDG7_9HYPH</name>